<reference evidence="7 8" key="1">
    <citation type="submission" date="2023-12" db="EMBL/GenBank/DDBJ databases">
        <title>Description of an unclassified Opitutus bacterium of Verrucomicrobiota.</title>
        <authorList>
            <person name="Zhang D.-F."/>
        </authorList>
    </citation>
    <scope>NUCLEOTIDE SEQUENCE [LARGE SCALE GENOMIC DNA]</scope>
    <source>
        <strain evidence="7 8">WL0086</strain>
    </source>
</reference>
<evidence type="ECO:0000256" key="3">
    <source>
        <dbReference type="SAM" id="SignalP"/>
    </source>
</evidence>
<dbReference type="InterPro" id="IPR006143">
    <property type="entry name" value="RND_pump_MFP"/>
</dbReference>
<dbReference type="EMBL" id="CP139781">
    <property type="protein sequence ID" value="WRQ86494.1"/>
    <property type="molecule type" value="Genomic_DNA"/>
</dbReference>
<sequence>MFRRSAPLGPSALILAAALVLTACGKKEDPASGQADGKPAAEKSATTDAAKTDAAGDKKPGPNRAGPWGGGGQEEAVAVQTAPITRGPIAATLSFNSTLETESTVELFPQISGQVEELLVEEGDFVKTGDPLLQIDDRELRVDANEAQANLDLEKANFDRIQELFKRGLVNQQEFENARYSLTQRQLAFERAQIRLDHATVKAPFDGVVSEREVQVGARVGTGTKLFSLVSLQDMVAVVYAPGRYLTEVAKNQPAAVTSEFLPGQTYSGWVKRISPVIDPQSGTFKVTVGVSNPTREVLPGLFVKVAITTEERPNALLAPKRAIVYDGGGQYLFTVRDNKAVRIPLEAGFETPSTVEVRSGLSVGDPIIVLGQAGLKDGATVKVVDPDVATTKKPPVDRENPNRKKRPEGEAASTDS</sequence>
<evidence type="ECO:0000259" key="6">
    <source>
        <dbReference type="Pfam" id="PF25989"/>
    </source>
</evidence>
<dbReference type="Gene3D" id="2.40.50.100">
    <property type="match status" value="1"/>
</dbReference>
<feature type="domain" description="Multidrug resistance protein MdtA-like barrel-sandwich hybrid" evidence="4">
    <location>
        <begin position="104"/>
        <end position="230"/>
    </location>
</feature>
<evidence type="ECO:0000313" key="7">
    <source>
        <dbReference type="EMBL" id="WRQ86494.1"/>
    </source>
</evidence>
<dbReference type="RefSeq" id="WP_221031415.1">
    <property type="nucleotide sequence ID" value="NZ_CP139781.1"/>
</dbReference>
<keyword evidence="8" id="KW-1185">Reference proteome</keyword>
<dbReference type="InterPro" id="IPR058637">
    <property type="entry name" value="YknX-like_C"/>
</dbReference>
<gene>
    <name evidence="7" type="ORF">K1X11_016885</name>
</gene>
<feature type="domain" description="YknX-like C-terminal permuted SH3-like" evidence="6">
    <location>
        <begin position="320"/>
        <end position="384"/>
    </location>
</feature>
<dbReference type="Pfam" id="PF25989">
    <property type="entry name" value="YknX_C"/>
    <property type="match status" value="1"/>
</dbReference>
<evidence type="ECO:0000256" key="2">
    <source>
        <dbReference type="SAM" id="MobiDB-lite"/>
    </source>
</evidence>
<proteinExistence type="inferred from homology"/>
<feature type="region of interest" description="Disordered" evidence="2">
    <location>
        <begin position="384"/>
        <end position="417"/>
    </location>
</feature>
<dbReference type="Gene3D" id="2.40.30.170">
    <property type="match status" value="1"/>
</dbReference>
<evidence type="ECO:0000256" key="1">
    <source>
        <dbReference type="ARBA" id="ARBA00009477"/>
    </source>
</evidence>
<feature type="domain" description="CusB-like beta-barrel" evidence="5">
    <location>
        <begin position="241"/>
        <end position="311"/>
    </location>
</feature>
<evidence type="ECO:0000259" key="4">
    <source>
        <dbReference type="Pfam" id="PF25917"/>
    </source>
</evidence>
<evidence type="ECO:0000259" key="5">
    <source>
        <dbReference type="Pfam" id="PF25954"/>
    </source>
</evidence>
<protein>
    <submittedName>
        <fullName evidence="7">Efflux RND transporter periplasmic adaptor subunit</fullName>
    </submittedName>
</protein>
<dbReference type="Pfam" id="PF25954">
    <property type="entry name" value="Beta-barrel_RND_2"/>
    <property type="match status" value="1"/>
</dbReference>
<organism evidence="7 8">
    <name type="scientific">Actomonas aquatica</name>
    <dbReference type="NCBI Taxonomy" id="2866162"/>
    <lineage>
        <taxon>Bacteria</taxon>
        <taxon>Pseudomonadati</taxon>
        <taxon>Verrucomicrobiota</taxon>
        <taxon>Opitutia</taxon>
        <taxon>Opitutales</taxon>
        <taxon>Opitutaceae</taxon>
        <taxon>Actomonas</taxon>
    </lineage>
</organism>
<dbReference type="SUPFAM" id="SSF111369">
    <property type="entry name" value="HlyD-like secretion proteins"/>
    <property type="match status" value="1"/>
</dbReference>
<evidence type="ECO:0000313" key="8">
    <source>
        <dbReference type="Proteomes" id="UP000738431"/>
    </source>
</evidence>
<dbReference type="InterPro" id="IPR058625">
    <property type="entry name" value="MdtA-like_BSH"/>
</dbReference>
<accession>A0ABZ1C4J8</accession>
<dbReference type="Gene3D" id="1.10.287.470">
    <property type="entry name" value="Helix hairpin bin"/>
    <property type="match status" value="1"/>
</dbReference>
<feature type="chain" id="PRO_5047471350" evidence="3">
    <location>
        <begin position="24"/>
        <end position="417"/>
    </location>
</feature>
<feature type="signal peptide" evidence="3">
    <location>
        <begin position="1"/>
        <end position="23"/>
    </location>
</feature>
<dbReference type="NCBIfam" id="TIGR01730">
    <property type="entry name" value="RND_mfp"/>
    <property type="match status" value="1"/>
</dbReference>
<feature type="compositionally biased region" description="Basic and acidic residues" evidence="2">
    <location>
        <begin position="50"/>
        <end position="60"/>
    </location>
</feature>
<dbReference type="Gene3D" id="2.40.420.20">
    <property type="match status" value="1"/>
</dbReference>
<comment type="similarity">
    <text evidence="1">Belongs to the membrane fusion protein (MFP) (TC 8.A.1) family.</text>
</comment>
<feature type="region of interest" description="Disordered" evidence="2">
    <location>
        <begin position="27"/>
        <end position="76"/>
    </location>
</feature>
<name>A0ABZ1C4J8_9BACT</name>
<dbReference type="Proteomes" id="UP000738431">
    <property type="component" value="Chromosome"/>
</dbReference>
<dbReference type="PANTHER" id="PTHR30469">
    <property type="entry name" value="MULTIDRUG RESISTANCE PROTEIN MDTA"/>
    <property type="match status" value="1"/>
</dbReference>
<dbReference type="PROSITE" id="PS51257">
    <property type="entry name" value="PROKAR_LIPOPROTEIN"/>
    <property type="match status" value="1"/>
</dbReference>
<dbReference type="Pfam" id="PF25917">
    <property type="entry name" value="BSH_RND"/>
    <property type="match status" value="1"/>
</dbReference>
<dbReference type="InterPro" id="IPR058792">
    <property type="entry name" value="Beta-barrel_RND_2"/>
</dbReference>
<keyword evidence="3" id="KW-0732">Signal</keyword>